<proteinExistence type="predicted"/>
<feature type="signal peptide" evidence="2">
    <location>
        <begin position="1"/>
        <end position="18"/>
    </location>
</feature>
<protein>
    <submittedName>
        <fullName evidence="5">Exopolysaccharide export protein VpsN</fullName>
    </submittedName>
</protein>
<keyword evidence="6" id="KW-1185">Reference proteome</keyword>
<dbReference type="PANTHER" id="PTHR33619">
    <property type="entry name" value="POLYSACCHARIDE EXPORT PROTEIN GFCE-RELATED"/>
    <property type="match status" value="1"/>
</dbReference>
<reference evidence="5 6" key="1">
    <citation type="submission" date="2024-04" db="EMBL/GenBank/DDBJ databases">
        <title>Draft genome sequence of Thalassolituus maritimus NBRC 116585.</title>
        <authorList>
            <person name="Miyakawa T."/>
            <person name="Kusuya Y."/>
            <person name="Miura T."/>
        </authorList>
    </citation>
    <scope>NUCLEOTIDE SEQUENCE [LARGE SCALE GENOMIC DNA]</scope>
    <source>
        <strain evidence="5 6">5NW40-0001</strain>
    </source>
</reference>
<dbReference type="InterPro" id="IPR049712">
    <property type="entry name" value="Poly_export"/>
</dbReference>
<dbReference type="Pfam" id="PF02563">
    <property type="entry name" value="Poly_export"/>
    <property type="match status" value="1"/>
</dbReference>
<dbReference type="InterPro" id="IPR003715">
    <property type="entry name" value="Poly_export_N"/>
</dbReference>
<dbReference type="EMBL" id="BAABWH010000008">
    <property type="protein sequence ID" value="GAA6146512.1"/>
    <property type="molecule type" value="Genomic_DNA"/>
</dbReference>
<feature type="domain" description="Polysaccharide export protein N-terminal" evidence="3">
    <location>
        <begin position="22"/>
        <end position="94"/>
    </location>
</feature>
<evidence type="ECO:0000256" key="1">
    <source>
        <dbReference type="ARBA" id="ARBA00022729"/>
    </source>
</evidence>
<dbReference type="PANTHER" id="PTHR33619:SF3">
    <property type="entry name" value="POLYSACCHARIDE EXPORT PROTEIN GFCE-RELATED"/>
    <property type="match status" value="1"/>
</dbReference>
<evidence type="ECO:0000259" key="4">
    <source>
        <dbReference type="Pfam" id="PF10531"/>
    </source>
</evidence>
<gene>
    <name evidence="5" type="primary">vpsN_2</name>
    <name evidence="5" type="ORF">NBRC116585_26300</name>
</gene>
<evidence type="ECO:0000313" key="5">
    <source>
        <dbReference type="EMBL" id="GAA6146512.1"/>
    </source>
</evidence>
<keyword evidence="1 2" id="KW-0732">Signal</keyword>
<evidence type="ECO:0000256" key="2">
    <source>
        <dbReference type="SAM" id="SignalP"/>
    </source>
</evidence>
<comment type="caution">
    <text evidence="5">The sequence shown here is derived from an EMBL/GenBank/DDBJ whole genome shotgun (WGS) entry which is preliminary data.</text>
</comment>
<dbReference type="InterPro" id="IPR019554">
    <property type="entry name" value="Soluble_ligand-bd"/>
</dbReference>
<evidence type="ECO:0000259" key="3">
    <source>
        <dbReference type="Pfam" id="PF02563"/>
    </source>
</evidence>
<organism evidence="5 6">
    <name type="scientific">Thalassolituus maritimus</name>
    <dbReference type="NCBI Taxonomy" id="484498"/>
    <lineage>
        <taxon>Bacteria</taxon>
        <taxon>Pseudomonadati</taxon>
        <taxon>Pseudomonadota</taxon>
        <taxon>Gammaproteobacteria</taxon>
        <taxon>Oceanospirillales</taxon>
        <taxon>Oceanospirillaceae</taxon>
        <taxon>Thalassolituus</taxon>
    </lineage>
</organism>
<dbReference type="Pfam" id="PF10531">
    <property type="entry name" value="SLBB"/>
    <property type="match status" value="1"/>
</dbReference>
<evidence type="ECO:0000313" key="6">
    <source>
        <dbReference type="Proteomes" id="UP001481413"/>
    </source>
</evidence>
<dbReference type="Proteomes" id="UP001481413">
    <property type="component" value="Unassembled WGS sequence"/>
</dbReference>
<dbReference type="Gene3D" id="3.30.1950.10">
    <property type="entry name" value="wza like domain"/>
    <property type="match status" value="1"/>
</dbReference>
<dbReference type="Gene3D" id="3.10.560.10">
    <property type="entry name" value="Outer membrane lipoprotein wza domain like"/>
    <property type="match status" value="1"/>
</dbReference>
<sequence>MLRFLLVLCLSAANAVQADGVDSYKLGAGDFISISVYGEDDLSIDVRIGSSGSISYPLLGDVWVLGLTTKQLETKLVNGLKGPFLIDPSVTVSMLEYRPFYVNGEVKRPGSYAFHPGLTVDRAISIAGGFTERASKNKIFVERSSSSTTGSFDEQDKNSVSLKDTVMPGDVLTIEQSFF</sequence>
<feature type="chain" id="PRO_5046101532" evidence="2">
    <location>
        <begin position="19"/>
        <end position="179"/>
    </location>
</feature>
<accession>A0ABQ0A2I2</accession>
<name>A0ABQ0A2I2_9GAMM</name>
<feature type="domain" description="Soluble ligand binding" evidence="4">
    <location>
        <begin position="100"/>
        <end position="143"/>
    </location>
</feature>